<keyword evidence="4" id="KW-0479">Metal-binding</keyword>
<keyword evidence="3 6" id="KW-0808">Transferase</keyword>
<dbReference type="PROSITE" id="PS00723">
    <property type="entry name" value="POLYPRENYL_SYNTHASE_1"/>
    <property type="match status" value="1"/>
</dbReference>
<accession>A0A3E0G5X7</accession>
<dbReference type="Proteomes" id="UP000256269">
    <property type="component" value="Unassembled WGS sequence"/>
</dbReference>
<evidence type="ECO:0000256" key="6">
    <source>
        <dbReference type="RuleBase" id="RU004466"/>
    </source>
</evidence>
<evidence type="ECO:0000256" key="2">
    <source>
        <dbReference type="ARBA" id="ARBA00006706"/>
    </source>
</evidence>
<dbReference type="SFLD" id="SFLDS00005">
    <property type="entry name" value="Isoprenoid_Synthase_Type_I"/>
    <property type="match status" value="1"/>
</dbReference>
<dbReference type="Pfam" id="PF00348">
    <property type="entry name" value="polyprenyl_synt"/>
    <property type="match status" value="1"/>
</dbReference>
<protein>
    <submittedName>
        <fullName evidence="7">Geranylgeranyl diphosphate synthase type I</fullName>
    </submittedName>
</protein>
<keyword evidence="5" id="KW-0460">Magnesium</keyword>
<dbReference type="GO" id="GO:0046872">
    <property type="term" value="F:metal ion binding"/>
    <property type="evidence" value="ECO:0007669"/>
    <property type="project" value="UniProtKB-KW"/>
</dbReference>
<reference evidence="7 8" key="1">
    <citation type="submission" date="2018-08" db="EMBL/GenBank/DDBJ databases">
        <title>Genomic Encyclopedia of Archaeal and Bacterial Type Strains, Phase II (KMG-II): from individual species to whole genera.</title>
        <authorList>
            <person name="Goeker M."/>
        </authorList>
    </citation>
    <scope>NUCLEOTIDE SEQUENCE [LARGE SCALE GENOMIC DNA]</scope>
    <source>
        <strain evidence="7 8">DSM 45791</strain>
    </source>
</reference>
<dbReference type="EMBL" id="QUNO01000042">
    <property type="protein sequence ID" value="REH17863.1"/>
    <property type="molecule type" value="Genomic_DNA"/>
</dbReference>
<dbReference type="SUPFAM" id="SSF48576">
    <property type="entry name" value="Terpenoid synthases"/>
    <property type="match status" value="1"/>
</dbReference>
<dbReference type="GO" id="GO:0008299">
    <property type="term" value="P:isoprenoid biosynthetic process"/>
    <property type="evidence" value="ECO:0007669"/>
    <property type="project" value="InterPro"/>
</dbReference>
<evidence type="ECO:0000313" key="8">
    <source>
        <dbReference type="Proteomes" id="UP000256269"/>
    </source>
</evidence>
<dbReference type="CDD" id="cd00685">
    <property type="entry name" value="Trans_IPPS_HT"/>
    <property type="match status" value="1"/>
</dbReference>
<evidence type="ECO:0000256" key="3">
    <source>
        <dbReference type="ARBA" id="ARBA00022679"/>
    </source>
</evidence>
<evidence type="ECO:0000256" key="5">
    <source>
        <dbReference type="ARBA" id="ARBA00022842"/>
    </source>
</evidence>
<evidence type="ECO:0000256" key="4">
    <source>
        <dbReference type="ARBA" id="ARBA00022723"/>
    </source>
</evidence>
<dbReference type="InterPro" id="IPR008949">
    <property type="entry name" value="Isoprenoid_synthase_dom_sf"/>
</dbReference>
<comment type="similarity">
    <text evidence="2 6">Belongs to the FPP/GGPP synthase family.</text>
</comment>
<dbReference type="GO" id="GO:0004659">
    <property type="term" value="F:prenyltransferase activity"/>
    <property type="evidence" value="ECO:0007669"/>
    <property type="project" value="InterPro"/>
</dbReference>
<dbReference type="RefSeq" id="WP_116182376.1">
    <property type="nucleotide sequence ID" value="NZ_CP144375.1"/>
</dbReference>
<comment type="cofactor">
    <cofactor evidence="1">
        <name>Mg(2+)</name>
        <dbReference type="ChEBI" id="CHEBI:18420"/>
    </cofactor>
</comment>
<dbReference type="InterPro" id="IPR033749">
    <property type="entry name" value="Polyprenyl_synt_CS"/>
</dbReference>
<evidence type="ECO:0000313" key="7">
    <source>
        <dbReference type="EMBL" id="REH17863.1"/>
    </source>
</evidence>
<proteinExistence type="inferred from homology"/>
<comment type="caution">
    <text evidence="7">The sequence shown here is derived from an EMBL/GenBank/DDBJ whole genome shotgun (WGS) entry which is preliminary data.</text>
</comment>
<organism evidence="7 8">
    <name type="scientific">Kutzneria buriramensis</name>
    <dbReference type="NCBI Taxonomy" id="1045776"/>
    <lineage>
        <taxon>Bacteria</taxon>
        <taxon>Bacillati</taxon>
        <taxon>Actinomycetota</taxon>
        <taxon>Actinomycetes</taxon>
        <taxon>Pseudonocardiales</taxon>
        <taxon>Pseudonocardiaceae</taxon>
        <taxon>Kutzneria</taxon>
    </lineage>
</organism>
<gene>
    <name evidence="7" type="ORF">BCF44_1423</name>
</gene>
<dbReference type="OrthoDB" id="4497239at2"/>
<dbReference type="InterPro" id="IPR000092">
    <property type="entry name" value="Polyprenyl_synt"/>
</dbReference>
<keyword evidence="8" id="KW-1185">Reference proteome</keyword>
<sequence>MTTTRYDPLLAEVRSAVDAVLTDFLATKERLAVTPQTPLFVDWLRTYLANGKRLRPVLCYSGWYAAGGDDNPADVFQIAASLELFHAFALLHDDFMDASDTRRGRPTVHRQIATAYSTRADSERFGGNVAILLGDLTLCWSYELARAAGLEPAKAAAVWPLLEAMHAETVSGQFLDLLTTGVLDSDMGSALEVAKYKTSKYTIERPLQLGSTLAGAAPEVHDIWTAYSAPLGEAFQFRDDLLGVFANPADTGKPAIDDLREGKHTALLAVAWRRADDAQRRRLRALVGNASLDEAGAAEVRRILTVTGARATIEKMIDERCEQAMTVLRSANFPADRVTVLHQLARYATERGH</sequence>
<dbReference type="Gene3D" id="1.10.600.10">
    <property type="entry name" value="Farnesyl Diphosphate Synthase"/>
    <property type="match status" value="1"/>
</dbReference>
<dbReference type="PANTHER" id="PTHR12001">
    <property type="entry name" value="GERANYLGERANYL PYROPHOSPHATE SYNTHASE"/>
    <property type="match status" value="1"/>
</dbReference>
<dbReference type="AlphaFoldDB" id="A0A3E0G5X7"/>
<name>A0A3E0G5X7_9PSEU</name>
<dbReference type="PANTHER" id="PTHR12001:SF85">
    <property type="entry name" value="SHORT CHAIN ISOPRENYL DIPHOSPHATE SYNTHASE"/>
    <property type="match status" value="1"/>
</dbReference>
<evidence type="ECO:0000256" key="1">
    <source>
        <dbReference type="ARBA" id="ARBA00001946"/>
    </source>
</evidence>